<comment type="caution">
    <text evidence="3">The sequence shown here is derived from an EMBL/GenBank/DDBJ whole genome shotgun (WGS) entry which is preliminary data.</text>
</comment>
<evidence type="ECO:0000259" key="2">
    <source>
        <dbReference type="SMART" id="SM00829"/>
    </source>
</evidence>
<dbReference type="Pfam" id="PF08240">
    <property type="entry name" value="ADH_N"/>
    <property type="match status" value="1"/>
</dbReference>
<protein>
    <submittedName>
        <fullName evidence="3">Zinc-dependent alcohol dehydrogenase family protein</fullName>
    </submittedName>
</protein>
<dbReference type="PANTHER" id="PTHR44154:SF1">
    <property type="entry name" value="QUINONE OXIDOREDUCTASE"/>
    <property type="match status" value="1"/>
</dbReference>
<dbReference type="GO" id="GO:0016491">
    <property type="term" value="F:oxidoreductase activity"/>
    <property type="evidence" value="ECO:0007669"/>
    <property type="project" value="InterPro"/>
</dbReference>
<dbReference type="Pfam" id="PF00107">
    <property type="entry name" value="ADH_zinc_N"/>
    <property type="match status" value="1"/>
</dbReference>
<dbReference type="EMBL" id="ABNAVX010000001">
    <property type="protein sequence ID" value="ELI8100347.1"/>
    <property type="molecule type" value="Genomic_DNA"/>
</dbReference>
<dbReference type="InterPro" id="IPR036291">
    <property type="entry name" value="NAD(P)-bd_dom_sf"/>
</dbReference>
<gene>
    <name evidence="3" type="ORF">RSF11_000002</name>
</gene>
<evidence type="ECO:0000256" key="1">
    <source>
        <dbReference type="ARBA" id="ARBA00022857"/>
    </source>
</evidence>
<name>A0AAD2UW55_YEREN</name>
<dbReference type="CDD" id="cd08268">
    <property type="entry name" value="MDR2"/>
    <property type="match status" value="1"/>
</dbReference>
<evidence type="ECO:0000313" key="4">
    <source>
        <dbReference type="Proteomes" id="UP001182355"/>
    </source>
</evidence>
<dbReference type="AlphaFoldDB" id="A0AAD2UW55"/>
<dbReference type="InterPro" id="IPR051603">
    <property type="entry name" value="Zinc-ADH_QOR/CCCR"/>
</dbReference>
<dbReference type="InterPro" id="IPR013154">
    <property type="entry name" value="ADH-like_N"/>
</dbReference>
<feature type="domain" description="Enoyl reductase (ER)" evidence="2">
    <location>
        <begin position="11"/>
        <end position="327"/>
    </location>
</feature>
<sequence length="329" mass="35570">MSKLVTFKQTGESEVLEISDVMVSAPEPDEVQIRVHAIGLNRAEIMYRRGEYVIEPTFPSRLGYEAAGIVEATGINVSEFQVGDSVSVIPSFMFTEYGTYGEMINMPARAVVRHPDNLSLEEAAASWMMYVTAYGALIEYGNLKADQNVAIRAASSSVGLAAIQIANMVGARPIALTRTSEKKDILKSAGAADVVATAEQDIVAELHRASGGEGIHIVFDPVGGPEAASLFRSMASGGAYFQYGALDPRDINAPVMDVLSKHLTLRGYELFEITMDDEKLARAKAFVSEGLRSGQLKPLIDKRFTLDDIAAAHDYMELNGQTGKIIVTL</sequence>
<accession>A0AAD2UW55</accession>
<proteinExistence type="predicted"/>
<dbReference type="SMART" id="SM00829">
    <property type="entry name" value="PKS_ER"/>
    <property type="match status" value="1"/>
</dbReference>
<dbReference type="RefSeq" id="WP_050321663.1">
    <property type="nucleotide sequence ID" value="NZ_CTRB01000001.1"/>
</dbReference>
<reference evidence="3" key="1">
    <citation type="submission" date="2023-02" db="EMBL/GenBank/DDBJ databases">
        <authorList>
            <person name="Ashton P.M."/>
            <person name="Dallman T."/>
            <person name="Nair S."/>
            <person name="De Pinna E."/>
            <person name="Peters T."/>
            <person name="Grant K."/>
        </authorList>
    </citation>
    <scope>NUCLEOTIDE SEQUENCE</scope>
    <source>
        <strain evidence="3">01103883</strain>
    </source>
</reference>
<dbReference type="InterPro" id="IPR013149">
    <property type="entry name" value="ADH-like_C"/>
</dbReference>
<dbReference type="SUPFAM" id="SSF51735">
    <property type="entry name" value="NAD(P)-binding Rossmann-fold domains"/>
    <property type="match status" value="1"/>
</dbReference>
<dbReference type="InterPro" id="IPR011032">
    <property type="entry name" value="GroES-like_sf"/>
</dbReference>
<dbReference type="SUPFAM" id="SSF50129">
    <property type="entry name" value="GroES-like"/>
    <property type="match status" value="1"/>
</dbReference>
<organism evidence="3 4">
    <name type="scientific">Yersinia enterocolitica</name>
    <dbReference type="NCBI Taxonomy" id="630"/>
    <lineage>
        <taxon>Bacteria</taxon>
        <taxon>Pseudomonadati</taxon>
        <taxon>Pseudomonadota</taxon>
        <taxon>Gammaproteobacteria</taxon>
        <taxon>Enterobacterales</taxon>
        <taxon>Yersiniaceae</taxon>
        <taxon>Yersinia</taxon>
    </lineage>
</organism>
<dbReference type="Gene3D" id="3.40.50.720">
    <property type="entry name" value="NAD(P)-binding Rossmann-like Domain"/>
    <property type="match status" value="1"/>
</dbReference>
<keyword evidence="1" id="KW-0521">NADP</keyword>
<dbReference type="Proteomes" id="UP001182355">
    <property type="component" value="Unassembled WGS sequence"/>
</dbReference>
<evidence type="ECO:0000313" key="3">
    <source>
        <dbReference type="EMBL" id="ELI8100347.1"/>
    </source>
</evidence>
<dbReference type="Gene3D" id="3.90.180.10">
    <property type="entry name" value="Medium-chain alcohol dehydrogenases, catalytic domain"/>
    <property type="match status" value="1"/>
</dbReference>
<dbReference type="PANTHER" id="PTHR44154">
    <property type="entry name" value="QUINONE OXIDOREDUCTASE"/>
    <property type="match status" value="1"/>
</dbReference>
<dbReference type="InterPro" id="IPR020843">
    <property type="entry name" value="ER"/>
</dbReference>